<gene>
    <name evidence="2" type="ORF">GCM10025874_08900</name>
</gene>
<comment type="caution">
    <text evidence="2">The sequence shown here is derived from an EMBL/GenBank/DDBJ whole genome shotgun (WGS) entry which is preliminary data.</text>
</comment>
<evidence type="ECO:0000256" key="1">
    <source>
        <dbReference type="SAM" id="Phobius"/>
    </source>
</evidence>
<feature type="transmembrane region" description="Helical" evidence="1">
    <location>
        <begin position="142"/>
        <end position="166"/>
    </location>
</feature>
<feature type="transmembrane region" description="Helical" evidence="1">
    <location>
        <begin position="59"/>
        <end position="80"/>
    </location>
</feature>
<reference evidence="2 3" key="1">
    <citation type="journal article" date="2014" name="Int. J. Syst. Evol. Microbiol.">
        <title>Complete genome sequence of Corynebacterium casei LMG S-19264T (=DSM 44701T), isolated from a smear-ripened cheese.</title>
        <authorList>
            <consortium name="US DOE Joint Genome Institute (JGI-PGF)"/>
            <person name="Walter F."/>
            <person name="Albersmeier A."/>
            <person name="Kalinowski J."/>
            <person name="Ruckert C."/>
        </authorList>
    </citation>
    <scope>NUCLEOTIDE SEQUENCE [LARGE SCALE GENOMIC DNA]</scope>
    <source>
        <strain evidence="2 3">NBRC 112289</strain>
    </source>
</reference>
<feature type="transmembrane region" description="Helical" evidence="1">
    <location>
        <begin position="173"/>
        <end position="197"/>
    </location>
</feature>
<dbReference type="Proteomes" id="UP001157160">
    <property type="component" value="Unassembled WGS sequence"/>
</dbReference>
<name>A0AA37USJ8_9MICO</name>
<dbReference type="EMBL" id="BSUL01000001">
    <property type="protein sequence ID" value="GMA27637.1"/>
    <property type="molecule type" value="Genomic_DNA"/>
</dbReference>
<dbReference type="RefSeq" id="WP_284230385.1">
    <property type="nucleotide sequence ID" value="NZ_BSUL01000001.1"/>
</dbReference>
<keyword evidence="1" id="KW-0812">Transmembrane</keyword>
<keyword evidence="1" id="KW-0472">Membrane</keyword>
<dbReference type="AlphaFoldDB" id="A0AA37USJ8"/>
<feature type="transmembrane region" description="Helical" evidence="1">
    <location>
        <begin position="217"/>
        <end position="239"/>
    </location>
</feature>
<protein>
    <submittedName>
        <fullName evidence="2">ABC transporter permease</fullName>
    </submittedName>
</protein>
<evidence type="ECO:0000313" key="3">
    <source>
        <dbReference type="Proteomes" id="UP001157160"/>
    </source>
</evidence>
<keyword evidence="3" id="KW-1185">Reference proteome</keyword>
<organism evidence="2 3">
    <name type="scientific">Arenivirga flava</name>
    <dbReference type="NCBI Taxonomy" id="1930060"/>
    <lineage>
        <taxon>Bacteria</taxon>
        <taxon>Bacillati</taxon>
        <taxon>Actinomycetota</taxon>
        <taxon>Actinomycetes</taxon>
        <taxon>Micrococcales</taxon>
        <taxon>Microbacteriaceae</taxon>
        <taxon>Arenivirga</taxon>
    </lineage>
</organism>
<accession>A0AA37USJ8</accession>
<dbReference type="Pfam" id="PF12730">
    <property type="entry name" value="ABC2_membrane_4"/>
    <property type="match status" value="1"/>
</dbReference>
<keyword evidence="1" id="KW-1133">Transmembrane helix</keyword>
<feature type="transmembrane region" description="Helical" evidence="1">
    <location>
        <begin position="101"/>
        <end position="122"/>
    </location>
</feature>
<sequence>MRTLRAEWTKAITLRSIAGAIVAALLLPPLLAVASGMAFDGGGVAGRSFPVASHGFETAGFGQPLIILVAALVTGTDYLDGQLRTTLAATPRRDGVLAAKLLAITAVALLVGLVSTGAAVVLKHSILGEHALRIDEFTPAMGWNLLGVAVNYALIGLIAASVTIIARSLIVTLVVLVPVVLGLSISLLGVVPALRFLPDLAGMQLLTAYPGVGLLDPVPGGIVMAGWAVALGVAARCCFRFRDTAG</sequence>
<feature type="transmembrane region" description="Helical" evidence="1">
    <location>
        <begin position="12"/>
        <end position="39"/>
    </location>
</feature>
<proteinExistence type="predicted"/>
<evidence type="ECO:0000313" key="2">
    <source>
        <dbReference type="EMBL" id="GMA27637.1"/>
    </source>
</evidence>